<dbReference type="EMBL" id="BAAAQM010000089">
    <property type="protein sequence ID" value="GAA2006087.1"/>
    <property type="molecule type" value="Genomic_DNA"/>
</dbReference>
<comment type="caution">
    <text evidence="2">The sequence shown here is derived from an EMBL/GenBank/DDBJ whole genome shotgun (WGS) entry which is preliminary data.</text>
</comment>
<name>A0ABP5EXB8_9ACTN</name>
<evidence type="ECO:0000313" key="3">
    <source>
        <dbReference type="Proteomes" id="UP001499854"/>
    </source>
</evidence>
<proteinExistence type="predicted"/>
<evidence type="ECO:0008006" key="4">
    <source>
        <dbReference type="Google" id="ProtNLM"/>
    </source>
</evidence>
<feature type="signal peptide" evidence="1">
    <location>
        <begin position="1"/>
        <end position="23"/>
    </location>
</feature>
<dbReference type="Proteomes" id="UP001499854">
    <property type="component" value="Unassembled WGS sequence"/>
</dbReference>
<dbReference type="PROSITE" id="PS51257">
    <property type="entry name" value="PROKAR_LIPOPROTEIN"/>
    <property type="match status" value="1"/>
</dbReference>
<protein>
    <recommendedName>
        <fullName evidence="4">Secreted protein</fullName>
    </recommendedName>
</protein>
<keyword evidence="3" id="KW-1185">Reference proteome</keyword>
<reference evidence="3" key="1">
    <citation type="journal article" date="2019" name="Int. J. Syst. Evol. Microbiol.">
        <title>The Global Catalogue of Microorganisms (GCM) 10K type strain sequencing project: providing services to taxonomists for standard genome sequencing and annotation.</title>
        <authorList>
            <consortium name="The Broad Institute Genomics Platform"/>
            <consortium name="The Broad Institute Genome Sequencing Center for Infectious Disease"/>
            <person name="Wu L."/>
            <person name="Ma J."/>
        </authorList>
    </citation>
    <scope>NUCLEOTIDE SEQUENCE [LARGE SCALE GENOMIC DNA]</scope>
    <source>
        <strain evidence="3">JCM 16013</strain>
    </source>
</reference>
<feature type="chain" id="PRO_5045359075" description="Secreted protein" evidence="1">
    <location>
        <begin position="24"/>
        <end position="293"/>
    </location>
</feature>
<sequence length="293" mass="30261">MHESLGRRWAVAAAACGAAAALAACSHAHVTNGMDMEDMGQPSGPRIAAAIPADNGLDGGVSGYVYFTGATTLAADKPETFTFHITGPSGKTVTRFQPYEGQLLVFYVVRTDLGDFRRLSASMRDDGTWTVAMPALAAGGYRTYVTFAAPDSSAGTPLSYSLSQPLTVSGGASKSVALPAAADTATVDGYTLRLTGSPHRGTESELGVVVTKDGQQVQQFGRLLDGYAHLTAFHSGDAAFARGLSTGRAGGGPSGGGALTTQILFPESGTWRLFVQFETSGAEHTASFIVDVP</sequence>
<evidence type="ECO:0000313" key="2">
    <source>
        <dbReference type="EMBL" id="GAA2006087.1"/>
    </source>
</evidence>
<organism evidence="2 3">
    <name type="scientific">Catenulispora subtropica</name>
    <dbReference type="NCBI Taxonomy" id="450798"/>
    <lineage>
        <taxon>Bacteria</taxon>
        <taxon>Bacillati</taxon>
        <taxon>Actinomycetota</taxon>
        <taxon>Actinomycetes</taxon>
        <taxon>Catenulisporales</taxon>
        <taxon>Catenulisporaceae</taxon>
        <taxon>Catenulispora</taxon>
    </lineage>
</organism>
<gene>
    <name evidence="2" type="ORF">GCM10009838_85450</name>
</gene>
<accession>A0ABP5EXB8</accession>
<dbReference type="RefSeq" id="WP_344662960.1">
    <property type="nucleotide sequence ID" value="NZ_BAAAQM010000089.1"/>
</dbReference>
<keyword evidence="1" id="KW-0732">Signal</keyword>
<evidence type="ECO:0000256" key="1">
    <source>
        <dbReference type="SAM" id="SignalP"/>
    </source>
</evidence>